<evidence type="ECO:0000313" key="2">
    <source>
        <dbReference type="Proteomes" id="UP000094385"/>
    </source>
</evidence>
<dbReference type="InterPro" id="IPR018555">
    <property type="entry name" value="C630.06c-like"/>
</dbReference>
<proteinExistence type="predicted"/>
<name>A0A1E3QDR4_LIPST</name>
<accession>A0A1E3QDR4</accession>
<gene>
    <name evidence="1" type="ORF">LIPSTDRAFT_69427</name>
</gene>
<reference evidence="1 2" key="1">
    <citation type="journal article" date="2016" name="Proc. Natl. Acad. Sci. U.S.A.">
        <title>Comparative genomics of biotechnologically important yeasts.</title>
        <authorList>
            <person name="Riley R."/>
            <person name="Haridas S."/>
            <person name="Wolfe K.H."/>
            <person name="Lopes M.R."/>
            <person name="Hittinger C.T."/>
            <person name="Goeker M."/>
            <person name="Salamov A.A."/>
            <person name="Wisecaver J.H."/>
            <person name="Long T.M."/>
            <person name="Calvey C.H."/>
            <person name="Aerts A.L."/>
            <person name="Barry K.W."/>
            <person name="Choi C."/>
            <person name="Clum A."/>
            <person name="Coughlan A.Y."/>
            <person name="Deshpande S."/>
            <person name="Douglass A.P."/>
            <person name="Hanson S.J."/>
            <person name="Klenk H.-P."/>
            <person name="LaButti K.M."/>
            <person name="Lapidus A."/>
            <person name="Lindquist E.A."/>
            <person name="Lipzen A.M."/>
            <person name="Meier-Kolthoff J.P."/>
            <person name="Ohm R.A."/>
            <person name="Otillar R.P."/>
            <person name="Pangilinan J.L."/>
            <person name="Peng Y."/>
            <person name="Rokas A."/>
            <person name="Rosa C.A."/>
            <person name="Scheuner C."/>
            <person name="Sibirny A.A."/>
            <person name="Slot J.C."/>
            <person name="Stielow J.B."/>
            <person name="Sun H."/>
            <person name="Kurtzman C.P."/>
            <person name="Blackwell M."/>
            <person name="Grigoriev I.V."/>
            <person name="Jeffries T.W."/>
        </authorList>
    </citation>
    <scope>NUCLEOTIDE SEQUENCE [LARGE SCALE GENOMIC DNA]</scope>
    <source>
        <strain evidence="1 2">NRRL Y-11557</strain>
    </source>
</reference>
<dbReference type="OrthoDB" id="5425061at2759"/>
<evidence type="ECO:0000313" key="1">
    <source>
        <dbReference type="EMBL" id="ODQ75232.1"/>
    </source>
</evidence>
<keyword evidence="2" id="KW-1185">Reference proteome</keyword>
<dbReference type="AlphaFoldDB" id="A0A1E3QDR4"/>
<sequence length="200" mass="23059">MFTRDSCLTAHLDEFEFSLFSTATKIVRIEDAPIEGPDFAQPAPVAPLVVSSKRPDSYYFVNDKYVPSVHTIAKIGNCQFTGNYRDEARIQRIQSCAISGEDIIAQSTIPWPGMQMPWRVIHIASVTTATKRKKPSKKRRLIIKREIERRQSAPLKTTPFKNNDMRNWKFYNIKTRPKPKFVKLSGKVKEKRKKPYKTAL</sequence>
<dbReference type="Pfam" id="PF09428">
    <property type="entry name" value="DUF2011"/>
    <property type="match status" value="1"/>
</dbReference>
<dbReference type="EMBL" id="KV454291">
    <property type="protein sequence ID" value="ODQ75232.1"/>
    <property type="molecule type" value="Genomic_DNA"/>
</dbReference>
<dbReference type="Proteomes" id="UP000094385">
    <property type="component" value="Unassembled WGS sequence"/>
</dbReference>
<protein>
    <submittedName>
        <fullName evidence="1">Uncharacterized protein</fullName>
    </submittedName>
</protein>
<organism evidence="1 2">
    <name type="scientific">Lipomyces starkeyi NRRL Y-11557</name>
    <dbReference type="NCBI Taxonomy" id="675824"/>
    <lineage>
        <taxon>Eukaryota</taxon>
        <taxon>Fungi</taxon>
        <taxon>Dikarya</taxon>
        <taxon>Ascomycota</taxon>
        <taxon>Saccharomycotina</taxon>
        <taxon>Lipomycetes</taxon>
        <taxon>Lipomycetales</taxon>
        <taxon>Lipomycetaceae</taxon>
        <taxon>Lipomyces</taxon>
    </lineage>
</organism>